<dbReference type="AlphaFoldDB" id="A0ABD3Q8E9"/>
<evidence type="ECO:0000256" key="8">
    <source>
        <dbReference type="ARBA" id="ARBA00038543"/>
    </source>
</evidence>
<evidence type="ECO:0000256" key="1">
    <source>
        <dbReference type="ARBA" id="ARBA00006485"/>
    </source>
</evidence>
<keyword evidence="15" id="KW-1185">Reference proteome</keyword>
<dbReference type="Proteomes" id="UP001530400">
    <property type="component" value="Unassembled WGS sequence"/>
</dbReference>
<comment type="subunit">
    <text evidence="8">May form a complex composed of at least the catalytic subunit CRK2 and a cyclin.</text>
</comment>
<comment type="similarity">
    <text evidence="1">Belongs to the protein kinase superfamily. CMGC Ser/Thr protein kinase family. CDC2/CDKX subfamily.</text>
</comment>
<dbReference type="Gene3D" id="3.30.200.20">
    <property type="entry name" value="Phosphorylase Kinase, domain 1"/>
    <property type="match status" value="1"/>
</dbReference>
<evidence type="ECO:0000256" key="7">
    <source>
        <dbReference type="ARBA" id="ARBA00022840"/>
    </source>
</evidence>
<keyword evidence="5" id="KW-0547">Nucleotide-binding</keyword>
<evidence type="ECO:0000256" key="11">
    <source>
        <dbReference type="ARBA" id="ARBA00042858"/>
    </source>
</evidence>
<comment type="caution">
    <text evidence="14">The sequence shown here is derived from an EMBL/GenBank/DDBJ whole genome shotgun (WGS) entry which is preliminary data.</text>
</comment>
<evidence type="ECO:0000256" key="12">
    <source>
        <dbReference type="SAM" id="MobiDB-lite"/>
    </source>
</evidence>
<proteinExistence type="inferred from homology"/>
<gene>
    <name evidence="14" type="ORF">ACHAWO_010138</name>
</gene>
<dbReference type="EC" id="2.7.11.22" evidence="2"/>
<evidence type="ECO:0000256" key="10">
    <source>
        <dbReference type="ARBA" id="ARBA00041902"/>
    </source>
</evidence>
<dbReference type="GO" id="GO:0005524">
    <property type="term" value="F:ATP binding"/>
    <property type="evidence" value="ECO:0007669"/>
    <property type="project" value="UniProtKB-KW"/>
</dbReference>
<evidence type="ECO:0000256" key="6">
    <source>
        <dbReference type="ARBA" id="ARBA00022777"/>
    </source>
</evidence>
<dbReference type="InterPro" id="IPR000719">
    <property type="entry name" value="Prot_kinase_dom"/>
</dbReference>
<sequence>MATTSQGSDQGNENMEQQPQQSSSSSVIEIKGGKSPLIARGAFGRVDMALFLHRQHTSSTSHSTIDSVSLAAIKTIPNATTSSKNNDAKLTREAFAELNSLRLLNGHENVTPLLGYYGANDSSGDFGGWDWAEDAQSASPTSLCLVFPYHPIDLHEALVYRRFHPSCMFEGSYFLPKVVVQSIMHDLLSALHHLHSNCILHRDVKCGNLYITRMGRIQLGDFGLAKIVAPKVAESKQDSSETNDSYPFMTITNVTNGLCTLQYRPPEVLLGGNGIIHQSQDGECGINGAFDMYSAGCIFAELLTLSGPIFPGQSVLDQLGRIFEILGTPNEEIWPGVKLLPDWGKVTFETTHGTGLRDRIGRPDQKDELDLLSKILVLDPLRRYSANECFGHTMFGNFQYGCLSNGKEVCASLLPPNLQIMDPVFYLSNNNVENDPLAFAKEYAVKKAASRRNFVTSLSEEEKYKGSTRLTIGKGAASN</sequence>
<keyword evidence="3" id="KW-0723">Serine/threonine-protein kinase</keyword>
<accession>A0ABD3Q8E9</accession>
<protein>
    <recommendedName>
        <fullName evidence="9">Cyclin-dependent kinase 2 homolog</fullName>
        <ecNumber evidence="2">2.7.11.22</ecNumber>
    </recommendedName>
    <alternativeName>
        <fullName evidence="10">Cell division control protein 2 homolog</fullName>
    </alternativeName>
    <alternativeName>
        <fullName evidence="11">cdc2-related kinase 2</fullName>
    </alternativeName>
</protein>
<keyword evidence="7" id="KW-0067">ATP-binding</keyword>
<dbReference type="InterPro" id="IPR011009">
    <property type="entry name" value="Kinase-like_dom_sf"/>
</dbReference>
<evidence type="ECO:0000313" key="15">
    <source>
        <dbReference type="Proteomes" id="UP001530400"/>
    </source>
</evidence>
<dbReference type="PROSITE" id="PS00108">
    <property type="entry name" value="PROTEIN_KINASE_ST"/>
    <property type="match status" value="1"/>
</dbReference>
<dbReference type="Gene3D" id="1.10.510.10">
    <property type="entry name" value="Transferase(Phosphotransferase) domain 1"/>
    <property type="match status" value="1"/>
</dbReference>
<feature type="region of interest" description="Disordered" evidence="12">
    <location>
        <begin position="1"/>
        <end position="28"/>
    </location>
</feature>
<dbReference type="InterPro" id="IPR050108">
    <property type="entry name" value="CDK"/>
</dbReference>
<evidence type="ECO:0000256" key="3">
    <source>
        <dbReference type="ARBA" id="ARBA00022527"/>
    </source>
</evidence>
<dbReference type="Pfam" id="PF00069">
    <property type="entry name" value="Pkinase"/>
    <property type="match status" value="1"/>
</dbReference>
<evidence type="ECO:0000259" key="13">
    <source>
        <dbReference type="PROSITE" id="PS50011"/>
    </source>
</evidence>
<dbReference type="PANTHER" id="PTHR24056">
    <property type="entry name" value="CELL DIVISION PROTEIN KINASE"/>
    <property type="match status" value="1"/>
</dbReference>
<evidence type="ECO:0000256" key="5">
    <source>
        <dbReference type="ARBA" id="ARBA00022741"/>
    </source>
</evidence>
<name>A0ABD3Q8E9_9STRA</name>
<dbReference type="SMART" id="SM00220">
    <property type="entry name" value="S_TKc"/>
    <property type="match status" value="1"/>
</dbReference>
<dbReference type="PROSITE" id="PS50011">
    <property type="entry name" value="PROTEIN_KINASE_DOM"/>
    <property type="match status" value="1"/>
</dbReference>
<keyword evidence="6" id="KW-0418">Kinase</keyword>
<evidence type="ECO:0000313" key="14">
    <source>
        <dbReference type="EMBL" id="KAL3795846.1"/>
    </source>
</evidence>
<evidence type="ECO:0000256" key="4">
    <source>
        <dbReference type="ARBA" id="ARBA00022679"/>
    </source>
</evidence>
<keyword evidence="4" id="KW-0808">Transferase</keyword>
<feature type="compositionally biased region" description="Low complexity" evidence="12">
    <location>
        <begin position="17"/>
        <end position="26"/>
    </location>
</feature>
<dbReference type="SUPFAM" id="SSF56112">
    <property type="entry name" value="Protein kinase-like (PK-like)"/>
    <property type="match status" value="1"/>
</dbReference>
<dbReference type="InterPro" id="IPR008271">
    <property type="entry name" value="Ser/Thr_kinase_AS"/>
</dbReference>
<feature type="compositionally biased region" description="Polar residues" evidence="12">
    <location>
        <begin position="1"/>
        <end position="16"/>
    </location>
</feature>
<evidence type="ECO:0000256" key="9">
    <source>
        <dbReference type="ARBA" id="ARBA00039612"/>
    </source>
</evidence>
<reference evidence="14 15" key="1">
    <citation type="submission" date="2024-10" db="EMBL/GenBank/DDBJ databases">
        <title>Updated reference genomes for cyclostephanoid diatoms.</title>
        <authorList>
            <person name="Roberts W.R."/>
            <person name="Alverson A.J."/>
        </authorList>
    </citation>
    <scope>NUCLEOTIDE SEQUENCE [LARGE SCALE GENOMIC DNA]</scope>
    <source>
        <strain evidence="14 15">AJA010-31</strain>
    </source>
</reference>
<evidence type="ECO:0000256" key="2">
    <source>
        <dbReference type="ARBA" id="ARBA00012425"/>
    </source>
</evidence>
<dbReference type="PANTHER" id="PTHR24056:SF254">
    <property type="entry name" value="CYCLIN-DEPENDENT KINASE 2"/>
    <property type="match status" value="1"/>
</dbReference>
<feature type="domain" description="Protein kinase" evidence="13">
    <location>
        <begin position="32"/>
        <end position="395"/>
    </location>
</feature>
<organism evidence="14 15">
    <name type="scientific">Cyclotella atomus</name>
    <dbReference type="NCBI Taxonomy" id="382360"/>
    <lineage>
        <taxon>Eukaryota</taxon>
        <taxon>Sar</taxon>
        <taxon>Stramenopiles</taxon>
        <taxon>Ochrophyta</taxon>
        <taxon>Bacillariophyta</taxon>
        <taxon>Coscinodiscophyceae</taxon>
        <taxon>Thalassiosirophycidae</taxon>
        <taxon>Stephanodiscales</taxon>
        <taxon>Stephanodiscaceae</taxon>
        <taxon>Cyclotella</taxon>
    </lineage>
</organism>
<dbReference type="GO" id="GO:0004693">
    <property type="term" value="F:cyclin-dependent protein serine/threonine kinase activity"/>
    <property type="evidence" value="ECO:0007669"/>
    <property type="project" value="UniProtKB-EC"/>
</dbReference>
<dbReference type="EMBL" id="JALLPJ020000309">
    <property type="protein sequence ID" value="KAL3795846.1"/>
    <property type="molecule type" value="Genomic_DNA"/>
</dbReference>